<feature type="compositionally biased region" description="Polar residues" evidence="1">
    <location>
        <begin position="480"/>
        <end position="490"/>
    </location>
</feature>
<gene>
    <name evidence="5" type="ORF">J07HQW2_03154</name>
</gene>
<dbReference type="EMBL" id="KE356561">
    <property type="protein sequence ID" value="ERG96671.1"/>
    <property type="molecule type" value="Genomic_DNA"/>
</dbReference>
<dbReference type="Proteomes" id="UP000030710">
    <property type="component" value="Unassembled WGS sequence"/>
</dbReference>
<reference evidence="5 6" key="1">
    <citation type="journal article" date="2013" name="PLoS ONE">
        <title>Assembly-driven community genomics of a hypersaline microbial ecosystem.</title>
        <authorList>
            <person name="Podell S."/>
            <person name="Ugalde J.A."/>
            <person name="Narasingarao P."/>
            <person name="Banfield J.F."/>
            <person name="Heidelberg K.B."/>
            <person name="Allen E.E."/>
        </authorList>
    </citation>
    <scope>NUCLEOTIDE SEQUENCE [LARGE SCALE GENOMIC DNA]</scope>
    <source>
        <strain evidence="6">J07HQW2</strain>
    </source>
</reference>
<dbReference type="Pfam" id="PF02254">
    <property type="entry name" value="TrkA_N"/>
    <property type="match status" value="1"/>
</dbReference>
<evidence type="ECO:0000313" key="5">
    <source>
        <dbReference type="EMBL" id="ERG96671.1"/>
    </source>
</evidence>
<evidence type="ECO:0000259" key="3">
    <source>
        <dbReference type="Pfam" id="PF02254"/>
    </source>
</evidence>
<dbReference type="InterPro" id="IPR036291">
    <property type="entry name" value="NAD(P)-bd_dom_sf"/>
</dbReference>
<dbReference type="Gene3D" id="3.40.50.720">
    <property type="entry name" value="NAD(P)-binding Rossmann-like Domain"/>
    <property type="match status" value="1"/>
</dbReference>
<dbReference type="STRING" id="1238425.J07HQW2_03154"/>
<dbReference type="HOGENOM" id="CLU_046377_1_1_2"/>
<dbReference type="InterPro" id="IPR003148">
    <property type="entry name" value="RCK_N"/>
</dbReference>
<sequence length="490" mass="52989">MNRRLLLGCGSAVHDAVERFINRSGPLTIVTRHETALESLDGDDTHHIQANPDDSTVYPSTADMIFIAGDEAEQNAITAETARAEFPHAHVTSHIPSSASQKTRQRINGASDRIVDARRALVNRFSDILTHSGTNQLHQLFATLRAIDDTLAIVMHDAPDPDAIASALSLVELADSVDVDADPCYYGSISHQENRALVNLLDLDLIELESNTDVETYDSVALVDHSRPGVNDGLDPATTVDIVVDHHPPRAHVEASFVDLRRNVGATSTIFADYLRRINATPSESVATALLFGIRTDTNDFAREVSTADFEAVAWLLTHADLSILEDVESPQMTSTVLETLSNAIQNRDVRSNALTSNVGEIIDRESLAQAADHVLNLEGINIVIIYGWIDDTVYLSGRARGVDIDLGETLRNALGNIGSAGGHADLAGAQIPLNAVNSAQEESSDDLYATVSDAISTRVFGALDDETTVLEPEEDKSSLESFQFPQKSN</sequence>
<dbReference type="InterPro" id="IPR001667">
    <property type="entry name" value="DDH_dom"/>
</dbReference>
<dbReference type="GO" id="GO:0006813">
    <property type="term" value="P:potassium ion transport"/>
    <property type="evidence" value="ECO:0007669"/>
    <property type="project" value="InterPro"/>
</dbReference>
<dbReference type="PANTHER" id="PTHR47618:SF1">
    <property type="entry name" value="BIFUNCTIONAL OLIGORIBONUCLEASE AND PAP PHOSPHATASE NRNA"/>
    <property type="match status" value="1"/>
</dbReference>
<dbReference type="InterPro" id="IPR038763">
    <property type="entry name" value="DHH_sf"/>
</dbReference>
<dbReference type="SUPFAM" id="SSF64182">
    <property type="entry name" value="DHH phosphoesterases"/>
    <property type="match status" value="1"/>
</dbReference>
<feature type="domain" description="DHHA1" evidence="4">
    <location>
        <begin position="354"/>
        <end position="443"/>
    </location>
</feature>
<name>U1PW63_9EURY</name>
<feature type="region of interest" description="Disordered" evidence="1">
    <location>
        <begin position="471"/>
        <end position="490"/>
    </location>
</feature>
<dbReference type="PANTHER" id="PTHR47618">
    <property type="entry name" value="BIFUNCTIONAL OLIGORIBONUCLEASE AND PAP PHOSPHATASE NRNA"/>
    <property type="match status" value="1"/>
</dbReference>
<evidence type="ECO:0000259" key="4">
    <source>
        <dbReference type="Pfam" id="PF02272"/>
    </source>
</evidence>
<dbReference type="Pfam" id="PF01368">
    <property type="entry name" value="DHH"/>
    <property type="match status" value="1"/>
</dbReference>
<dbReference type="AlphaFoldDB" id="U1PW63"/>
<evidence type="ECO:0000313" key="6">
    <source>
        <dbReference type="Proteomes" id="UP000030710"/>
    </source>
</evidence>
<feature type="domain" description="DDH" evidence="2">
    <location>
        <begin position="152"/>
        <end position="294"/>
    </location>
</feature>
<evidence type="ECO:0000256" key="1">
    <source>
        <dbReference type="SAM" id="MobiDB-lite"/>
    </source>
</evidence>
<organism evidence="5 6">
    <name type="scientific">Haloquadratum walsbyi J07HQW2</name>
    <dbReference type="NCBI Taxonomy" id="1238425"/>
    <lineage>
        <taxon>Archaea</taxon>
        <taxon>Methanobacteriati</taxon>
        <taxon>Methanobacteriota</taxon>
        <taxon>Stenosarchaea group</taxon>
        <taxon>Halobacteria</taxon>
        <taxon>Halobacteriales</taxon>
        <taxon>Haloferacaceae</taxon>
        <taxon>Haloquadratum</taxon>
    </lineage>
</organism>
<dbReference type="InterPro" id="IPR051319">
    <property type="entry name" value="Oligoribo/pAp-PDE_c-di-AMP_PDE"/>
</dbReference>
<dbReference type="SUPFAM" id="SSF51735">
    <property type="entry name" value="NAD(P)-binding Rossmann-fold domains"/>
    <property type="match status" value="1"/>
</dbReference>
<dbReference type="Gene3D" id="3.90.1640.10">
    <property type="entry name" value="inorganic pyrophosphatase (n-terminal core)"/>
    <property type="match status" value="1"/>
</dbReference>
<protein>
    <submittedName>
        <fullName evidence="5">Exopolyphosphatase-related protein</fullName>
    </submittedName>
</protein>
<dbReference type="eggNOG" id="arCOG01566">
    <property type="taxonomic scope" value="Archaea"/>
</dbReference>
<accession>U1PW63</accession>
<dbReference type="RefSeq" id="WP_021056134.1">
    <property type="nucleotide sequence ID" value="NZ_KE356561.1"/>
</dbReference>
<dbReference type="Pfam" id="PF02272">
    <property type="entry name" value="DHHA1"/>
    <property type="match status" value="1"/>
</dbReference>
<feature type="domain" description="RCK N-terminal" evidence="3">
    <location>
        <begin position="6"/>
        <end position="106"/>
    </location>
</feature>
<proteinExistence type="predicted"/>
<evidence type="ECO:0000259" key="2">
    <source>
        <dbReference type="Pfam" id="PF01368"/>
    </source>
</evidence>
<dbReference type="InterPro" id="IPR003156">
    <property type="entry name" value="DHHA1_dom"/>
</dbReference>
<dbReference type="GO" id="GO:0003676">
    <property type="term" value="F:nucleic acid binding"/>
    <property type="evidence" value="ECO:0007669"/>
    <property type="project" value="InterPro"/>
</dbReference>